<proteinExistence type="predicted"/>
<dbReference type="KEGG" id="nao:Y958_26235"/>
<reference evidence="2 3" key="1">
    <citation type="submission" date="2017-06" db="EMBL/GenBank/DDBJ databases">
        <title>Complete genome sequence of Nitrospirillum amazonense strain CBAmC, an endophytic nitrogen-fixing and plant growth-promoting bacterium, isolated from sugarcane.</title>
        <authorList>
            <person name="Schwab S."/>
            <person name="dos Santos Teixeira K.R."/>
            <person name="Simoes Araujo J.L."/>
            <person name="Soares Vidal M."/>
            <person name="Borges de Freitas H.R."/>
            <person name="Rivello Crivelaro A.L."/>
            <person name="Bueno de Camargo Nunes A."/>
            <person name="dos Santos C.M."/>
            <person name="Palmeira da Silva Rosa D."/>
            <person name="da Silva Padilha D."/>
            <person name="da Silva E."/>
            <person name="Araujo Terra L."/>
            <person name="Soares Mendes V."/>
            <person name="Farinelli L."/>
            <person name="Magalhaes Cruz L."/>
            <person name="Baldani J.I."/>
        </authorList>
    </citation>
    <scope>NUCLEOTIDE SEQUENCE [LARGE SCALE GENOMIC DNA]</scope>
    <source>
        <strain evidence="2 3">CBAmC</strain>
    </source>
</reference>
<keyword evidence="1" id="KW-0472">Membrane</keyword>
<keyword evidence="1" id="KW-0812">Transmembrane</keyword>
<feature type="transmembrane region" description="Helical" evidence="1">
    <location>
        <begin position="156"/>
        <end position="176"/>
    </location>
</feature>
<keyword evidence="3" id="KW-1185">Reference proteome</keyword>
<sequence>MVLLVGAAQAQPGANDGQAVTVRAERDIGFFAGDLVTAEITIATPPGASLDRASLPVPGPVTYWLDLRAITVAEHKGAVTLRMTYQNFYVALDARPMEIPGFSVRLQVGGDARTMDVPPWTIGVSPLREVAPPAKEDPKAYLQADRPAGLADAVRWWAVAGGLAGAAILALLPLAYHHAWGPFRRRVDRPFAIAIRHLRRLEARGETEEGYLEALLVLHRALDRADGRRVLADDVQTFLDRHSVFASLDVPLEAFFQASRRAFFGSASAQARHDLPFRDLLVLGRALAVAERGRT</sequence>
<gene>
    <name evidence="2" type="ORF">Y958_26235</name>
</gene>
<dbReference type="AlphaFoldDB" id="A0A248K347"/>
<evidence type="ECO:0000313" key="3">
    <source>
        <dbReference type="Proteomes" id="UP000197153"/>
    </source>
</evidence>
<name>A0A248K347_9PROT</name>
<organism evidence="2 3">
    <name type="scientific">Nitrospirillum viridazoti CBAmc</name>
    <dbReference type="NCBI Taxonomy" id="1441467"/>
    <lineage>
        <taxon>Bacteria</taxon>
        <taxon>Pseudomonadati</taxon>
        <taxon>Pseudomonadota</taxon>
        <taxon>Alphaproteobacteria</taxon>
        <taxon>Rhodospirillales</taxon>
        <taxon>Azospirillaceae</taxon>
        <taxon>Nitrospirillum</taxon>
        <taxon>Nitrospirillum viridazoti</taxon>
    </lineage>
</organism>
<evidence type="ECO:0000256" key="1">
    <source>
        <dbReference type="SAM" id="Phobius"/>
    </source>
</evidence>
<protein>
    <submittedName>
        <fullName evidence="2">Nonribosomal peptide synthetase MxaA</fullName>
    </submittedName>
</protein>
<accession>A0A248K347</accession>
<dbReference type="EMBL" id="CP022112">
    <property type="protein sequence ID" value="ASG24848.1"/>
    <property type="molecule type" value="Genomic_DNA"/>
</dbReference>
<evidence type="ECO:0000313" key="2">
    <source>
        <dbReference type="EMBL" id="ASG24848.1"/>
    </source>
</evidence>
<keyword evidence="1" id="KW-1133">Transmembrane helix</keyword>
<dbReference type="Proteomes" id="UP000197153">
    <property type="component" value="Chromosome 3"/>
</dbReference>